<protein>
    <submittedName>
        <fullName evidence="5">Sensor domain-containing diguanylate cyclase</fullName>
    </submittedName>
</protein>
<dbReference type="InterPro" id="IPR003660">
    <property type="entry name" value="HAMP_dom"/>
</dbReference>
<dbReference type="PROSITE" id="PS50887">
    <property type="entry name" value="GGDEF"/>
    <property type="match status" value="1"/>
</dbReference>
<dbReference type="AlphaFoldDB" id="A0A2W5FTL4"/>
<feature type="domain" description="GGDEF" evidence="4">
    <location>
        <begin position="467"/>
        <end position="603"/>
    </location>
</feature>
<evidence type="ECO:0000313" key="6">
    <source>
        <dbReference type="Proteomes" id="UP000249633"/>
    </source>
</evidence>
<proteinExistence type="predicted"/>
<keyword evidence="2" id="KW-0812">Transmembrane</keyword>
<accession>A0A2W5FTL4</accession>
<evidence type="ECO:0000259" key="4">
    <source>
        <dbReference type="PROSITE" id="PS50887"/>
    </source>
</evidence>
<organism evidence="5 6">
    <name type="scientific">Roseateles depolymerans</name>
    <dbReference type="NCBI Taxonomy" id="76731"/>
    <lineage>
        <taxon>Bacteria</taxon>
        <taxon>Pseudomonadati</taxon>
        <taxon>Pseudomonadota</taxon>
        <taxon>Betaproteobacteria</taxon>
        <taxon>Burkholderiales</taxon>
        <taxon>Sphaerotilaceae</taxon>
        <taxon>Roseateles</taxon>
    </lineage>
</organism>
<keyword evidence="2" id="KW-1133">Transmembrane helix</keyword>
<dbReference type="SMART" id="SM00267">
    <property type="entry name" value="GGDEF"/>
    <property type="match status" value="1"/>
</dbReference>
<dbReference type="PANTHER" id="PTHR46663">
    <property type="entry name" value="DIGUANYLATE CYCLASE DGCT-RELATED"/>
    <property type="match status" value="1"/>
</dbReference>
<dbReference type="Pfam" id="PF00672">
    <property type="entry name" value="HAMP"/>
    <property type="match status" value="1"/>
</dbReference>
<dbReference type="InterPro" id="IPR043128">
    <property type="entry name" value="Rev_trsase/Diguanyl_cyclase"/>
</dbReference>
<reference evidence="5 6" key="1">
    <citation type="submission" date="2017-08" db="EMBL/GenBank/DDBJ databases">
        <title>Infants hospitalized years apart are colonized by the same room-sourced microbial strains.</title>
        <authorList>
            <person name="Brooks B."/>
            <person name="Olm M.R."/>
            <person name="Firek B.A."/>
            <person name="Baker R."/>
            <person name="Thomas B.C."/>
            <person name="Morowitz M.J."/>
            <person name="Banfield J.F."/>
        </authorList>
    </citation>
    <scope>NUCLEOTIDE SEQUENCE [LARGE SCALE GENOMIC DNA]</scope>
    <source>
        <strain evidence="5">S2_012_000_R2_81</strain>
    </source>
</reference>
<dbReference type="Pfam" id="PF00990">
    <property type="entry name" value="GGDEF"/>
    <property type="match status" value="1"/>
</dbReference>
<sequence length="603" mass="66344">MNCWRQPASPMPDTLPDPAAAPRRSMPLSLRQMLTLPYVVLVLVLALLVGGLSYRTGRNTVDSLSGHLLQEAVSRIAIQLEAHVRDADEVLETAFPTGLAAPRLAAAAAELDALRLRLWQATSLHRDSNNYVYYGDQQGHFAGLWRFSADEAEFRLRTQGNGPRTLYRVSGIGGPLREGQAEAQVFEPRERPWYRSAISAASPQQWSAAYVDFRTQKLIVTRTRRLTDVHGAPVGVAATDLPLRQVNAFLSRLDLSRQAVALVVERDGQLIGVSRGPHVQLNGPGHPERLNAAYSADPLVSGAYAAVRSLPEVPGTEPSTGTFKTPDGQLVQFGHARLDPALGLDWQIVVAVPRSDFLAEVQRNFLHTGLLAALAALVAIAMGWAVLNLVARELRALAAAARRVGEGVLDVPPEVHRDDELGELARAFAHMQQRLLTDQLTGLSNRAAILRRIEDRILQHRRRGDENPFAVLFVDFDRFKEINDRWGHEAGDAVLQELAQRLRGGVRVGDLVARYAGDEFVLLVESIAGRRDAEATRRHLEEALREPLQSLRRWTTDTRAHGASIGVALYPEDGQDTEGLLRHADADMYRRKAAAPDAPPAQP</sequence>
<feature type="region of interest" description="Disordered" evidence="1">
    <location>
        <begin position="1"/>
        <end position="20"/>
    </location>
</feature>
<dbReference type="CDD" id="cd18773">
    <property type="entry name" value="PDC1_HK_sensor"/>
    <property type="match status" value="1"/>
</dbReference>
<evidence type="ECO:0000259" key="3">
    <source>
        <dbReference type="PROSITE" id="PS50885"/>
    </source>
</evidence>
<feature type="region of interest" description="Disordered" evidence="1">
    <location>
        <begin position="584"/>
        <end position="603"/>
    </location>
</feature>
<dbReference type="InterPro" id="IPR029787">
    <property type="entry name" value="Nucleotide_cyclase"/>
</dbReference>
<evidence type="ECO:0000256" key="1">
    <source>
        <dbReference type="SAM" id="MobiDB-lite"/>
    </source>
</evidence>
<dbReference type="EMBL" id="QFOD01000007">
    <property type="protein sequence ID" value="PZP32889.1"/>
    <property type="molecule type" value="Genomic_DNA"/>
</dbReference>
<dbReference type="Gene3D" id="3.30.450.20">
    <property type="entry name" value="PAS domain"/>
    <property type="match status" value="1"/>
</dbReference>
<dbReference type="PANTHER" id="PTHR46663:SF2">
    <property type="entry name" value="GGDEF DOMAIN-CONTAINING PROTEIN"/>
    <property type="match status" value="1"/>
</dbReference>
<feature type="transmembrane region" description="Helical" evidence="2">
    <location>
        <begin position="365"/>
        <end position="387"/>
    </location>
</feature>
<dbReference type="CDD" id="cd06225">
    <property type="entry name" value="HAMP"/>
    <property type="match status" value="1"/>
</dbReference>
<dbReference type="InterPro" id="IPR052163">
    <property type="entry name" value="DGC-Regulatory_Protein"/>
</dbReference>
<dbReference type="GO" id="GO:0016020">
    <property type="term" value="C:membrane"/>
    <property type="evidence" value="ECO:0007669"/>
    <property type="project" value="InterPro"/>
</dbReference>
<dbReference type="SUPFAM" id="SSF158472">
    <property type="entry name" value="HAMP domain-like"/>
    <property type="match status" value="1"/>
</dbReference>
<dbReference type="SMART" id="SM00304">
    <property type="entry name" value="HAMP"/>
    <property type="match status" value="1"/>
</dbReference>
<evidence type="ECO:0000313" key="5">
    <source>
        <dbReference type="EMBL" id="PZP32889.1"/>
    </source>
</evidence>
<dbReference type="NCBIfam" id="TIGR00254">
    <property type="entry name" value="GGDEF"/>
    <property type="match status" value="1"/>
</dbReference>
<feature type="transmembrane region" description="Helical" evidence="2">
    <location>
        <begin position="33"/>
        <end position="54"/>
    </location>
</feature>
<dbReference type="PROSITE" id="PS50885">
    <property type="entry name" value="HAMP"/>
    <property type="match status" value="1"/>
</dbReference>
<comment type="caution">
    <text evidence="5">The sequence shown here is derived from an EMBL/GenBank/DDBJ whole genome shotgun (WGS) entry which is preliminary data.</text>
</comment>
<gene>
    <name evidence="5" type="ORF">DI603_09420</name>
</gene>
<dbReference type="Gene3D" id="6.10.340.10">
    <property type="match status" value="1"/>
</dbReference>
<name>A0A2W5FTL4_9BURK</name>
<dbReference type="GO" id="GO:0007165">
    <property type="term" value="P:signal transduction"/>
    <property type="evidence" value="ECO:0007669"/>
    <property type="project" value="InterPro"/>
</dbReference>
<dbReference type="InterPro" id="IPR000160">
    <property type="entry name" value="GGDEF_dom"/>
</dbReference>
<evidence type="ECO:0000256" key="2">
    <source>
        <dbReference type="SAM" id="Phobius"/>
    </source>
</evidence>
<feature type="domain" description="HAMP" evidence="3">
    <location>
        <begin position="388"/>
        <end position="440"/>
    </location>
</feature>
<dbReference type="Gene3D" id="3.30.70.270">
    <property type="match status" value="1"/>
</dbReference>
<dbReference type="Proteomes" id="UP000249633">
    <property type="component" value="Unassembled WGS sequence"/>
</dbReference>
<dbReference type="CDD" id="cd01949">
    <property type="entry name" value="GGDEF"/>
    <property type="match status" value="1"/>
</dbReference>
<dbReference type="SUPFAM" id="SSF55073">
    <property type="entry name" value="Nucleotide cyclase"/>
    <property type="match status" value="1"/>
</dbReference>
<keyword evidence="2" id="KW-0472">Membrane</keyword>